<dbReference type="InterPro" id="IPR019080">
    <property type="entry name" value="YqaJ_viral_recombinase"/>
</dbReference>
<protein>
    <recommendedName>
        <fullName evidence="2">YqaJ viral recombinase domain-containing protein</fullName>
    </recommendedName>
</protein>
<dbReference type="Pfam" id="PF09588">
    <property type="entry name" value="YqaJ"/>
    <property type="match status" value="1"/>
</dbReference>
<evidence type="ECO:0000259" key="2">
    <source>
        <dbReference type="Pfam" id="PF09588"/>
    </source>
</evidence>
<feature type="compositionally biased region" description="Polar residues" evidence="1">
    <location>
        <begin position="427"/>
        <end position="453"/>
    </location>
</feature>
<evidence type="ECO:0000313" key="3">
    <source>
        <dbReference type="EMBL" id="CUF62210.1"/>
    </source>
</evidence>
<dbReference type="EMBL" id="CYKH01000369">
    <property type="protein sequence ID" value="CUF62210.1"/>
    <property type="molecule type" value="Genomic_DNA"/>
</dbReference>
<feature type="domain" description="YqaJ viral recombinase" evidence="2">
    <location>
        <begin position="19"/>
        <end position="145"/>
    </location>
</feature>
<reference evidence="4" key="1">
    <citation type="submission" date="2015-09" db="EMBL/GenBank/DDBJ databases">
        <authorList>
            <consortium name="Pathogen Informatics"/>
        </authorList>
    </citation>
    <scope>NUCLEOTIDE SEQUENCE [LARGE SCALE GENOMIC DNA]</scope>
    <source>
        <strain evidence="4">Lake Konstanz</strain>
    </source>
</reference>
<evidence type="ECO:0000313" key="4">
    <source>
        <dbReference type="Proteomes" id="UP000051952"/>
    </source>
</evidence>
<dbReference type="Proteomes" id="UP000051952">
    <property type="component" value="Unassembled WGS sequence"/>
</dbReference>
<dbReference type="PANTHER" id="PTHR46609:SF6">
    <property type="entry name" value="EXONUCLEASE, PHAGE-TYPE_RECB, C-TERMINAL DOMAIN-CONTAINING PROTEIN-RELATED"/>
    <property type="match status" value="1"/>
</dbReference>
<dbReference type="GO" id="GO:0006281">
    <property type="term" value="P:DNA repair"/>
    <property type="evidence" value="ECO:0007669"/>
    <property type="project" value="UniProtKB-ARBA"/>
</dbReference>
<dbReference type="SUPFAM" id="SSF52980">
    <property type="entry name" value="Restriction endonuclease-like"/>
    <property type="match status" value="1"/>
</dbReference>
<dbReference type="InterPro" id="IPR011604">
    <property type="entry name" value="PDDEXK-like_dom_sf"/>
</dbReference>
<dbReference type="PANTHER" id="PTHR46609">
    <property type="entry name" value="EXONUCLEASE, PHAGE-TYPE/RECB, C-TERMINAL DOMAIN-CONTAINING PROTEIN"/>
    <property type="match status" value="1"/>
</dbReference>
<keyword evidence="4" id="KW-1185">Reference proteome</keyword>
<dbReference type="AlphaFoldDB" id="A0A0S4IXP6"/>
<dbReference type="Gene3D" id="3.90.320.10">
    <property type="match status" value="1"/>
</dbReference>
<evidence type="ECO:0000256" key="1">
    <source>
        <dbReference type="SAM" id="MobiDB-lite"/>
    </source>
</evidence>
<dbReference type="OrthoDB" id="261614at2759"/>
<dbReference type="CDD" id="cd22343">
    <property type="entry name" value="PDDEXK_lambda_exonuclease-like"/>
    <property type="match status" value="1"/>
</dbReference>
<accession>A0A0S4IXP6</accession>
<sequence>MIAQQRVENGGFFPSADRLLGASPDGQVHVVYCRDIVGTPLAFEGNDATAHGIRTESKARCLYEMIAQQRVENGGFFPSTDRLLGASPDGQVHLRDPITNEVTTTYLLEIKSPMRALYDASKPAYAPYGIPPAYMCQMQGQMALSATPWCDFFVFLEQPTPSCYCMRVYRSDAFWQWAEPKLRLVSTWIRDGLPSTVNRSFDFPSYNFRTILVEPFIPPFDLVERRCVMQRDPRRFPVFFRNALNASDGTCVIEVGLEESHVPTAEKPQAYIAESTLQRWEGLTTLFFPGLQGADALELRYTCCAAARREDAVTFLVESVDWDRGVVLGVPHTCCVAALLQRAADCGDAPPSPTALTFWESGLNGLRHTVPLELCTPSKHVHVDAVEACDSVLAVTTPQCQRSKRPREPSVELLSATKGHEKKGQRSSHGSQTVSSTPVKQLSSQPHTSTQRSLPDAIEALTLAIDCRGVVFAASPTAPITCLLNENPAPAPLPETDDDALLVERRASSGTGNAKYWAFFVEANELLSFYRNGFHCDAHRRAVIDVDGLDDDDSVDNHGAHHVVVRRSADYQELLTRVFDGVEDSLVVCVVLVDDGGTSPCLYDELDDVVLQRISCPFAKVSVPSTVEWKGTIEVLRHHFHQERP</sequence>
<dbReference type="InterPro" id="IPR011335">
    <property type="entry name" value="Restrct_endonuc-II-like"/>
</dbReference>
<proteinExistence type="predicted"/>
<gene>
    <name evidence="3" type="ORF">BSAL_64170</name>
</gene>
<dbReference type="InterPro" id="IPR051703">
    <property type="entry name" value="NF-kappa-B_Signaling_Reg"/>
</dbReference>
<name>A0A0S4IXP6_BODSA</name>
<feature type="region of interest" description="Disordered" evidence="1">
    <location>
        <begin position="400"/>
        <end position="453"/>
    </location>
</feature>
<dbReference type="VEuPathDB" id="TriTrypDB:BSAL_64170"/>
<organism evidence="3 4">
    <name type="scientific">Bodo saltans</name>
    <name type="common">Flagellated protozoan</name>
    <dbReference type="NCBI Taxonomy" id="75058"/>
    <lineage>
        <taxon>Eukaryota</taxon>
        <taxon>Discoba</taxon>
        <taxon>Euglenozoa</taxon>
        <taxon>Kinetoplastea</taxon>
        <taxon>Metakinetoplastina</taxon>
        <taxon>Eubodonida</taxon>
        <taxon>Bodonidae</taxon>
        <taxon>Bodo</taxon>
    </lineage>
</organism>